<evidence type="ECO:0000313" key="2">
    <source>
        <dbReference type="Proteomes" id="UP001620262"/>
    </source>
</evidence>
<dbReference type="SUPFAM" id="SSF160424">
    <property type="entry name" value="BH3703-like"/>
    <property type="match status" value="1"/>
</dbReference>
<protein>
    <submittedName>
        <fullName evidence="1">Immunity protein YezG family protein</fullName>
    </submittedName>
</protein>
<name>A0ABW8L299_9GAMM</name>
<dbReference type="Proteomes" id="UP001620262">
    <property type="component" value="Unassembled WGS sequence"/>
</dbReference>
<sequence length="114" mass="13354">MQPEIKNIPQHLGQYLYQQINEPWLEAQLILNCEDESVLECKAHYQTAADISEQPITVTDEIVDLFNTLLENATKHQPENWMRAIFTITRQGQFNLNFERDNNDDDVITAQQTY</sequence>
<keyword evidence="2" id="KW-1185">Reference proteome</keyword>
<dbReference type="InterPro" id="IPR006728">
    <property type="entry name" value="YezG-like"/>
</dbReference>
<dbReference type="Pfam" id="PF04634">
    <property type="entry name" value="YezG-like"/>
    <property type="match status" value="1"/>
</dbReference>
<accession>A0ABW8L299</accession>
<evidence type="ECO:0000313" key="1">
    <source>
        <dbReference type="EMBL" id="MFK3866156.1"/>
    </source>
</evidence>
<dbReference type="Gene3D" id="3.30.500.20">
    <property type="entry name" value="BH3703-like domains"/>
    <property type="match status" value="1"/>
</dbReference>
<gene>
    <name evidence="1" type="ORF">ACI2JU_20100</name>
</gene>
<dbReference type="RefSeq" id="WP_182740454.1">
    <property type="nucleotide sequence ID" value="NZ_JBJDOT010000037.1"/>
</dbReference>
<reference evidence="1 2" key="1">
    <citation type="submission" date="2024-11" db="EMBL/GenBank/DDBJ databases">
        <title>The Natural Products Discovery Center: Release of the First 8490 Sequenced Strains for Exploring Actinobacteria Biosynthetic Diversity.</title>
        <authorList>
            <person name="Kalkreuter E."/>
            <person name="Kautsar S.A."/>
            <person name="Yang D."/>
            <person name="Bader C.D."/>
            <person name="Teijaro C.N."/>
            <person name="Fluegel L."/>
            <person name="Davis C.M."/>
            <person name="Simpson J.R."/>
            <person name="Lauterbach L."/>
            <person name="Steele A.D."/>
            <person name="Gui C."/>
            <person name="Meng S."/>
            <person name="Li G."/>
            <person name="Viehrig K."/>
            <person name="Ye F."/>
            <person name="Su P."/>
            <person name="Kiefer A.F."/>
            <person name="Nichols A."/>
            <person name="Cepeda A.J."/>
            <person name="Yan W."/>
            <person name="Fan B."/>
            <person name="Jiang Y."/>
            <person name="Adhikari A."/>
            <person name="Zheng C.-J."/>
            <person name="Schuster L."/>
            <person name="Cowan T.M."/>
            <person name="Smanski M.J."/>
            <person name="Chevrette M.G."/>
            <person name="De Carvalho L.P.S."/>
            <person name="Shen B."/>
        </authorList>
    </citation>
    <scope>NUCLEOTIDE SEQUENCE [LARGE SCALE GENOMIC DNA]</scope>
    <source>
        <strain evidence="1 2">NPDC078403</strain>
    </source>
</reference>
<organism evidence="1 2">
    <name type="scientific">Pseudoalteromonas rhizosphaerae</name>
    <dbReference type="NCBI Taxonomy" id="2518973"/>
    <lineage>
        <taxon>Bacteria</taxon>
        <taxon>Pseudomonadati</taxon>
        <taxon>Pseudomonadota</taxon>
        <taxon>Gammaproteobacteria</taxon>
        <taxon>Alteromonadales</taxon>
        <taxon>Pseudoalteromonadaceae</taxon>
        <taxon>Pseudoalteromonas</taxon>
    </lineage>
</organism>
<dbReference type="InterPro" id="IPR036170">
    <property type="entry name" value="YezG-like_sf"/>
</dbReference>
<dbReference type="EMBL" id="JBJDOT010000037">
    <property type="protein sequence ID" value="MFK3866156.1"/>
    <property type="molecule type" value="Genomic_DNA"/>
</dbReference>
<comment type="caution">
    <text evidence="1">The sequence shown here is derived from an EMBL/GenBank/DDBJ whole genome shotgun (WGS) entry which is preliminary data.</text>
</comment>
<proteinExistence type="predicted"/>